<evidence type="ECO:0000256" key="4">
    <source>
        <dbReference type="ARBA" id="ARBA00022679"/>
    </source>
</evidence>
<dbReference type="GO" id="GO:0016758">
    <property type="term" value="F:hexosyltransferase activity"/>
    <property type="evidence" value="ECO:0007669"/>
    <property type="project" value="InterPro"/>
</dbReference>
<proteinExistence type="inferred from homology"/>
<organism evidence="7 8">
    <name type="scientific">Candidatus Doudnabacteria bacterium RIFCSPHIGHO2_01_FULL_46_14</name>
    <dbReference type="NCBI Taxonomy" id="1817824"/>
    <lineage>
        <taxon>Bacteria</taxon>
        <taxon>Candidatus Doudnaibacteriota</taxon>
    </lineage>
</organism>
<dbReference type="GO" id="GO:0016020">
    <property type="term" value="C:membrane"/>
    <property type="evidence" value="ECO:0007669"/>
    <property type="project" value="UniProtKB-SubCell"/>
</dbReference>
<feature type="domain" description="Diacylglycerol glucosyltransferase N-terminal" evidence="6">
    <location>
        <begin position="85"/>
        <end position="178"/>
    </location>
</feature>
<evidence type="ECO:0000313" key="8">
    <source>
        <dbReference type="Proteomes" id="UP000176864"/>
    </source>
</evidence>
<dbReference type="PANTHER" id="PTHR43025:SF3">
    <property type="entry name" value="MONOGALACTOSYLDIACYLGLYCEROL SYNTHASE 1, CHLOROPLASTIC"/>
    <property type="match status" value="1"/>
</dbReference>
<dbReference type="Pfam" id="PF06925">
    <property type="entry name" value="MGDG_synth"/>
    <property type="match status" value="1"/>
</dbReference>
<dbReference type="GO" id="GO:0009247">
    <property type="term" value="P:glycolipid biosynthetic process"/>
    <property type="evidence" value="ECO:0007669"/>
    <property type="project" value="InterPro"/>
</dbReference>
<dbReference type="InterPro" id="IPR050519">
    <property type="entry name" value="Glycosyltransf_28_UgtP"/>
</dbReference>
<dbReference type="Pfam" id="PF04101">
    <property type="entry name" value="Glyco_tran_28_C"/>
    <property type="match status" value="1"/>
</dbReference>
<feature type="domain" description="Glycosyl transferase family 28 C-terminal" evidence="5">
    <location>
        <begin position="204"/>
        <end position="338"/>
    </location>
</feature>
<evidence type="ECO:0000313" key="7">
    <source>
        <dbReference type="EMBL" id="OGE77786.1"/>
    </source>
</evidence>
<evidence type="ECO:0000256" key="3">
    <source>
        <dbReference type="ARBA" id="ARBA00022676"/>
    </source>
</evidence>
<dbReference type="STRING" id="1817824.A2751_01890"/>
<keyword evidence="3" id="KW-0328">Glycosyltransferase</keyword>
<dbReference type="Gene3D" id="3.40.50.2000">
    <property type="entry name" value="Glycogen Phosphorylase B"/>
    <property type="match status" value="1"/>
</dbReference>
<evidence type="ECO:0000256" key="1">
    <source>
        <dbReference type="ARBA" id="ARBA00004370"/>
    </source>
</evidence>
<comment type="similarity">
    <text evidence="2">Belongs to the glycosyltransferase 28 family.</text>
</comment>
<evidence type="ECO:0000256" key="2">
    <source>
        <dbReference type="ARBA" id="ARBA00006962"/>
    </source>
</evidence>
<dbReference type="EMBL" id="MFEK01000016">
    <property type="protein sequence ID" value="OGE77786.1"/>
    <property type="molecule type" value="Genomic_DNA"/>
</dbReference>
<dbReference type="Proteomes" id="UP000176864">
    <property type="component" value="Unassembled WGS sequence"/>
</dbReference>
<evidence type="ECO:0000259" key="6">
    <source>
        <dbReference type="Pfam" id="PF06925"/>
    </source>
</evidence>
<reference evidence="7 8" key="1">
    <citation type="journal article" date="2016" name="Nat. Commun.">
        <title>Thousands of microbial genomes shed light on interconnected biogeochemical processes in an aquifer system.</title>
        <authorList>
            <person name="Anantharaman K."/>
            <person name="Brown C.T."/>
            <person name="Hug L.A."/>
            <person name="Sharon I."/>
            <person name="Castelle C.J."/>
            <person name="Probst A.J."/>
            <person name="Thomas B.C."/>
            <person name="Singh A."/>
            <person name="Wilkins M.J."/>
            <person name="Karaoz U."/>
            <person name="Brodie E.L."/>
            <person name="Williams K.H."/>
            <person name="Hubbard S.S."/>
            <person name="Banfield J.F."/>
        </authorList>
    </citation>
    <scope>NUCLEOTIDE SEQUENCE [LARGE SCALE GENOMIC DNA]</scope>
</reference>
<sequence length="370" mass="41731">MIKVLILHTSVGHGIKITAQNIYARLVKSGRFEARIEDFQELERGMFAMVLEKIYFFFTETFPFIWGWVYSERVATFTIPLRPLISSFKYKRTLKLIEKFEPDIIISTETSPTGIVSYLKTRGLYSGKLVVAFSDYHLHRFWLYDEVDLYLCNIGEQAIELKKLGVAPERLAVTGMIVSEKYLQKVSREDAAKKFALDSRKKAVLVSGGRRGLQASVQIVMDLLASPVPFQIAVVTGKNEELKKQLEELKPTPEHDLKILGYVTDQEVLMSAVDVLISKPGGPTIAEAVAKGLPIVVTDAHPGHETLNMKYLERHNIAFHGRNPAEVAKLVEMILRGEVKYDKAEAFEKIIKPKGSVSLTDALSRFNMNL</sequence>
<dbReference type="AlphaFoldDB" id="A0A1F5NJA6"/>
<comment type="caution">
    <text evidence="7">The sequence shown here is derived from an EMBL/GenBank/DDBJ whole genome shotgun (WGS) entry which is preliminary data.</text>
</comment>
<evidence type="ECO:0000259" key="5">
    <source>
        <dbReference type="Pfam" id="PF04101"/>
    </source>
</evidence>
<dbReference type="SUPFAM" id="SSF53756">
    <property type="entry name" value="UDP-Glycosyltransferase/glycogen phosphorylase"/>
    <property type="match status" value="1"/>
</dbReference>
<name>A0A1F5NJA6_9BACT</name>
<accession>A0A1F5NJA6</accession>
<dbReference type="InterPro" id="IPR007235">
    <property type="entry name" value="Glyco_trans_28_C"/>
</dbReference>
<dbReference type="PANTHER" id="PTHR43025">
    <property type="entry name" value="MONOGALACTOSYLDIACYLGLYCEROL SYNTHASE"/>
    <property type="match status" value="1"/>
</dbReference>
<protein>
    <recommendedName>
        <fullName evidence="9">Diacylglycerol glucosyltransferase N-terminal domain-containing protein</fullName>
    </recommendedName>
</protein>
<gene>
    <name evidence="7" type="ORF">A2751_01890</name>
</gene>
<evidence type="ECO:0008006" key="9">
    <source>
        <dbReference type="Google" id="ProtNLM"/>
    </source>
</evidence>
<keyword evidence="4" id="KW-0808">Transferase</keyword>
<comment type="subcellular location">
    <subcellularLocation>
        <location evidence="1">Membrane</location>
    </subcellularLocation>
</comment>
<dbReference type="InterPro" id="IPR009695">
    <property type="entry name" value="Diacylglyc_glucosyltr_N"/>
</dbReference>